<comment type="caution">
    <text evidence="2">The sequence shown here is derived from an EMBL/GenBank/DDBJ whole genome shotgun (WGS) entry which is preliminary data.</text>
</comment>
<feature type="region of interest" description="Disordered" evidence="1">
    <location>
        <begin position="72"/>
        <end position="100"/>
    </location>
</feature>
<evidence type="ECO:0000256" key="1">
    <source>
        <dbReference type="SAM" id="MobiDB-lite"/>
    </source>
</evidence>
<dbReference type="Proteomes" id="UP001459277">
    <property type="component" value="Unassembled WGS sequence"/>
</dbReference>
<proteinExistence type="predicted"/>
<organism evidence="2 3">
    <name type="scientific">Lithocarpus litseifolius</name>
    <dbReference type="NCBI Taxonomy" id="425828"/>
    <lineage>
        <taxon>Eukaryota</taxon>
        <taxon>Viridiplantae</taxon>
        <taxon>Streptophyta</taxon>
        <taxon>Embryophyta</taxon>
        <taxon>Tracheophyta</taxon>
        <taxon>Spermatophyta</taxon>
        <taxon>Magnoliopsida</taxon>
        <taxon>eudicotyledons</taxon>
        <taxon>Gunneridae</taxon>
        <taxon>Pentapetalae</taxon>
        <taxon>rosids</taxon>
        <taxon>fabids</taxon>
        <taxon>Fagales</taxon>
        <taxon>Fagaceae</taxon>
        <taxon>Lithocarpus</taxon>
    </lineage>
</organism>
<dbReference type="EMBL" id="JAZDWU010000011">
    <property type="protein sequence ID" value="KAK9985933.1"/>
    <property type="molecule type" value="Genomic_DNA"/>
</dbReference>
<gene>
    <name evidence="2" type="ORF">SO802_030884</name>
</gene>
<sequence length="109" mass="11764">MVDSSVVREVSPSVSFVFAHLGASLDTSSAFLPLVRNFVFEGCSLRVVVGELFLVLSQSVNWFGGLVEKGRKMSEVRSSDLETGLSSNDGPVEEDTAVSSPREIRAFHA</sequence>
<evidence type="ECO:0000313" key="2">
    <source>
        <dbReference type="EMBL" id="KAK9985933.1"/>
    </source>
</evidence>
<name>A0AAW2BKF6_9ROSI</name>
<dbReference type="AlphaFoldDB" id="A0AAW2BKF6"/>
<protein>
    <submittedName>
        <fullName evidence="2">Uncharacterized protein</fullName>
    </submittedName>
</protein>
<evidence type="ECO:0000313" key="3">
    <source>
        <dbReference type="Proteomes" id="UP001459277"/>
    </source>
</evidence>
<reference evidence="2 3" key="1">
    <citation type="submission" date="2024-01" db="EMBL/GenBank/DDBJ databases">
        <title>A telomere-to-telomere, gap-free genome of sweet tea (Lithocarpus litseifolius).</title>
        <authorList>
            <person name="Zhou J."/>
        </authorList>
    </citation>
    <scope>NUCLEOTIDE SEQUENCE [LARGE SCALE GENOMIC DNA]</scope>
    <source>
        <strain evidence="2">Zhou-2022a</strain>
        <tissue evidence="2">Leaf</tissue>
    </source>
</reference>
<keyword evidence="3" id="KW-1185">Reference proteome</keyword>
<accession>A0AAW2BKF6</accession>